<keyword evidence="1" id="KW-0949">S-adenosyl-L-methionine</keyword>
<dbReference type="EC" id="2.1.1.242" evidence="1"/>
<feature type="binding site" evidence="1">
    <location>
        <begin position="121"/>
        <end position="122"/>
    </location>
    <ligand>
        <name>S-adenosyl-L-methionine</name>
        <dbReference type="ChEBI" id="CHEBI:59789"/>
    </ligand>
</feature>
<dbReference type="GO" id="GO:0005737">
    <property type="term" value="C:cytoplasm"/>
    <property type="evidence" value="ECO:0007669"/>
    <property type="project" value="UniProtKB-SubCell"/>
</dbReference>
<feature type="binding site" evidence="1">
    <location>
        <begin position="105"/>
        <end position="106"/>
    </location>
    <ligand>
        <name>S-adenosyl-L-methionine</name>
        <dbReference type="ChEBI" id="CHEBI:59789"/>
    </ligand>
</feature>
<dbReference type="InterPro" id="IPR007536">
    <property type="entry name" value="16SrRNA_methylTrfase_J"/>
</dbReference>
<reference evidence="2 3" key="1">
    <citation type="journal article" date="2014" name="ISME J.">
        <title>Ecophysiology of Thioploca ingrica as revealed by the complete genome sequence supplemented with proteomic evidence.</title>
        <authorList>
            <person name="Kojima H."/>
            <person name="Ogura Y."/>
            <person name="Yamamoto N."/>
            <person name="Togashi T."/>
            <person name="Mori H."/>
            <person name="Watanabe T."/>
            <person name="Nemoto F."/>
            <person name="Kurokawa K."/>
            <person name="Hayashi T."/>
            <person name="Fukui M."/>
        </authorList>
    </citation>
    <scope>NUCLEOTIDE SEQUENCE [LARGE SCALE GENOMIC DNA]</scope>
</reference>
<dbReference type="InterPro" id="IPR029063">
    <property type="entry name" value="SAM-dependent_MTases_sf"/>
</dbReference>
<evidence type="ECO:0000313" key="2">
    <source>
        <dbReference type="EMBL" id="BAP56348.1"/>
    </source>
</evidence>
<proteinExistence type="inferred from homology"/>
<dbReference type="HAMAP" id="MF_01523">
    <property type="entry name" value="16SrRNA_methyltr_J"/>
    <property type="match status" value="1"/>
</dbReference>
<accession>A0A090AEF4</accession>
<keyword evidence="1" id="KW-0698">rRNA processing</keyword>
<comment type="similarity">
    <text evidence="1">Belongs to the methyltransferase superfamily. RsmJ family.</text>
</comment>
<keyword evidence="1 2" id="KW-0489">Methyltransferase</keyword>
<dbReference type="HOGENOM" id="CLU_076324_0_1_6"/>
<protein>
    <recommendedName>
        <fullName evidence="1">Ribosomal RNA small subunit methyltransferase J</fullName>
        <ecNumber evidence="1">2.1.1.242</ecNumber>
    </recommendedName>
    <alternativeName>
        <fullName evidence="1">16S rRNA m2G1516 methyltransferase</fullName>
    </alternativeName>
    <alternativeName>
        <fullName evidence="1">rRNA (guanine-N(2)-)-methyltransferase</fullName>
    </alternativeName>
</protein>
<name>A0A090AEF4_9GAMM</name>
<dbReference type="AlphaFoldDB" id="A0A090AEF4"/>
<sequence length="270" mass="30169">MTPTFLLPATTSLHEAAQQLAAAFHFTVINQPPTTPSWFLYLTETRLELRDPTIAAGPVYVDFIDGTLGYRHRHGGGRNQPLAKAVGLKKGVCPTILDATAGLGRDAFVLAGLNCRVHMVERSPVATALLQDGLERARQNPQRSAFVAERLQLLHYDAQDWLGSELQRYDVIYLDPMYPHRHQSALVKKEMRLLRQLVGDDPDAHCLLQTALSHANQRVVVKRPQWAPTLGDSRPHFSIHSENTRFDVYLITPVTLPTVFLLSPSLKKEG</sequence>
<dbReference type="KEGG" id="tig:THII_2051"/>
<dbReference type="STRING" id="40754.THII_2051"/>
<dbReference type="GO" id="GO:0008990">
    <property type="term" value="F:rRNA (guanine-N2-)-methyltransferase activity"/>
    <property type="evidence" value="ECO:0007669"/>
    <property type="project" value="UniProtKB-UniRule"/>
</dbReference>
<comment type="caution">
    <text evidence="1">Lacks conserved residue(s) required for the propagation of feature annotation.</text>
</comment>
<dbReference type="EMBL" id="AP014633">
    <property type="protein sequence ID" value="BAP56348.1"/>
    <property type="molecule type" value="Genomic_DNA"/>
</dbReference>
<keyword evidence="3" id="KW-1185">Reference proteome</keyword>
<gene>
    <name evidence="1" type="primary">rsmJ</name>
    <name evidence="2" type="ORF">THII_2051</name>
</gene>
<comment type="subcellular location">
    <subcellularLocation>
        <location evidence="1">Cytoplasm</location>
    </subcellularLocation>
</comment>
<evidence type="ECO:0000256" key="1">
    <source>
        <dbReference type="HAMAP-Rule" id="MF_01523"/>
    </source>
</evidence>
<dbReference type="PANTHER" id="PTHR36112:SF1">
    <property type="entry name" value="RIBOSOMAL RNA SMALL SUBUNIT METHYLTRANSFERASE J"/>
    <property type="match status" value="1"/>
</dbReference>
<dbReference type="SUPFAM" id="SSF53335">
    <property type="entry name" value="S-adenosyl-L-methionine-dependent methyltransferases"/>
    <property type="match status" value="1"/>
</dbReference>
<dbReference type="OrthoDB" id="3191794at2"/>
<dbReference type="Gene3D" id="3.40.50.150">
    <property type="entry name" value="Vaccinia Virus protein VP39"/>
    <property type="match status" value="1"/>
</dbReference>
<comment type="catalytic activity">
    <reaction evidence="1">
        <text>guanosine(1516) in 16S rRNA + S-adenosyl-L-methionine = N(2)-methylguanosine(1516) in 16S rRNA + S-adenosyl-L-homocysteine + H(+)</text>
        <dbReference type="Rhea" id="RHEA:43220"/>
        <dbReference type="Rhea" id="RHEA-COMP:10412"/>
        <dbReference type="Rhea" id="RHEA-COMP:10413"/>
        <dbReference type="ChEBI" id="CHEBI:15378"/>
        <dbReference type="ChEBI" id="CHEBI:57856"/>
        <dbReference type="ChEBI" id="CHEBI:59789"/>
        <dbReference type="ChEBI" id="CHEBI:74269"/>
        <dbReference type="ChEBI" id="CHEBI:74481"/>
        <dbReference type="EC" id="2.1.1.242"/>
    </reaction>
</comment>
<comment type="function">
    <text evidence="1">Specifically methylates the guanosine in position 1516 of 16S rRNA.</text>
</comment>
<dbReference type="Proteomes" id="UP000031623">
    <property type="component" value="Chromosome"/>
</dbReference>
<organism evidence="2 3">
    <name type="scientific">Thioploca ingrica</name>
    <dbReference type="NCBI Taxonomy" id="40754"/>
    <lineage>
        <taxon>Bacteria</taxon>
        <taxon>Pseudomonadati</taxon>
        <taxon>Pseudomonadota</taxon>
        <taxon>Gammaproteobacteria</taxon>
        <taxon>Thiotrichales</taxon>
        <taxon>Thiotrichaceae</taxon>
        <taxon>Thioploca</taxon>
    </lineage>
</organism>
<feature type="binding site" evidence="1">
    <location>
        <position position="175"/>
    </location>
    <ligand>
        <name>S-adenosyl-L-methionine</name>
        <dbReference type="ChEBI" id="CHEBI:59789"/>
    </ligand>
</feature>
<dbReference type="PANTHER" id="PTHR36112">
    <property type="entry name" value="RIBOSOMAL RNA SMALL SUBUNIT METHYLTRANSFERASE J"/>
    <property type="match status" value="1"/>
</dbReference>
<keyword evidence="1 2" id="KW-0808">Transferase</keyword>
<dbReference type="Pfam" id="PF04445">
    <property type="entry name" value="SAM_MT"/>
    <property type="match status" value="1"/>
</dbReference>
<dbReference type="CDD" id="cd02440">
    <property type="entry name" value="AdoMet_MTases"/>
    <property type="match status" value="1"/>
</dbReference>
<evidence type="ECO:0000313" key="3">
    <source>
        <dbReference type="Proteomes" id="UP000031623"/>
    </source>
</evidence>
<keyword evidence="1" id="KW-0963">Cytoplasm</keyword>